<sequence length="110" mass="12855">MTPTNPLGIDHAKVRRESLRWYLILALYNARPEEVVEDVIQMTMRSIFADITALEVRKELDYLADRVLVKLRKEPSGRWWGDLTRYGVDIAEYTIDCEPGIARPAKYWSQ</sequence>
<accession>A0A1B4FN68</accession>
<dbReference type="EMBL" id="CP013387">
    <property type="protein sequence ID" value="AOJ05121.1"/>
    <property type="molecule type" value="Genomic_DNA"/>
</dbReference>
<evidence type="ECO:0000313" key="1">
    <source>
        <dbReference type="EMBL" id="AOJ05121.1"/>
    </source>
</evidence>
<name>A0A1B4FN68_9BURK</name>
<dbReference type="KEGG" id="buu:WS70_25735"/>
<gene>
    <name evidence="1" type="ORF">WS70_25735</name>
</gene>
<keyword evidence="2" id="KW-1185">Reference proteome</keyword>
<proteinExistence type="predicted"/>
<evidence type="ECO:0000313" key="2">
    <source>
        <dbReference type="Proteomes" id="UP000062519"/>
    </source>
</evidence>
<protein>
    <recommendedName>
        <fullName evidence="3">Gp26</fullName>
    </recommendedName>
</protein>
<dbReference type="RefSeq" id="WP_006485389.1">
    <property type="nucleotide sequence ID" value="NZ_CP013387.1"/>
</dbReference>
<evidence type="ECO:0008006" key="3">
    <source>
        <dbReference type="Google" id="ProtNLM"/>
    </source>
</evidence>
<reference evidence="1 2" key="1">
    <citation type="submission" date="2015-12" db="EMBL/GenBank/DDBJ databases">
        <title>Diversity of Burkholderia near neighbor genomes.</title>
        <authorList>
            <person name="Sahl J."/>
            <person name="Wagner D."/>
            <person name="Keim P."/>
        </authorList>
    </citation>
    <scope>NUCLEOTIDE SEQUENCE [LARGE SCALE GENOMIC DNA]</scope>
    <source>
        <strain evidence="1 2">BDU6</strain>
    </source>
</reference>
<organism evidence="1 2">
    <name type="scientific">Burkholderia mayonis</name>
    <dbReference type="NCBI Taxonomy" id="1385591"/>
    <lineage>
        <taxon>Bacteria</taxon>
        <taxon>Pseudomonadati</taxon>
        <taxon>Pseudomonadota</taxon>
        <taxon>Betaproteobacteria</taxon>
        <taxon>Burkholderiales</taxon>
        <taxon>Burkholderiaceae</taxon>
        <taxon>Burkholderia</taxon>
        <taxon>pseudomallei group</taxon>
    </lineage>
</organism>
<dbReference type="Proteomes" id="UP000062519">
    <property type="component" value="Chromosome 2"/>
</dbReference>
<dbReference type="AlphaFoldDB" id="A0A1B4FN68"/>